<name>A0ABU1ZYW5_9CORY</name>
<dbReference type="RefSeq" id="WP_290194490.1">
    <property type="nucleotide sequence ID" value="NZ_CP047654.1"/>
</dbReference>
<organism evidence="2 3">
    <name type="scientific">Corynebacterium guangdongense</name>
    <dbReference type="NCBI Taxonomy" id="1783348"/>
    <lineage>
        <taxon>Bacteria</taxon>
        <taxon>Bacillati</taxon>
        <taxon>Actinomycetota</taxon>
        <taxon>Actinomycetes</taxon>
        <taxon>Mycobacteriales</taxon>
        <taxon>Corynebacteriaceae</taxon>
        <taxon>Corynebacterium</taxon>
    </lineage>
</organism>
<proteinExistence type="predicted"/>
<dbReference type="PANTHER" id="PTHR33990">
    <property type="entry name" value="PROTEIN YJDN-RELATED"/>
    <property type="match status" value="1"/>
</dbReference>
<dbReference type="InterPro" id="IPR029068">
    <property type="entry name" value="Glyas_Bleomycin-R_OHBP_Dase"/>
</dbReference>
<dbReference type="CDD" id="cd06588">
    <property type="entry name" value="PhnB_like"/>
    <property type="match status" value="2"/>
</dbReference>
<evidence type="ECO:0000313" key="3">
    <source>
        <dbReference type="Proteomes" id="UP001180840"/>
    </source>
</evidence>
<dbReference type="EMBL" id="JAVDXZ010000001">
    <property type="protein sequence ID" value="MDR7329578.1"/>
    <property type="molecule type" value="Genomic_DNA"/>
</dbReference>
<evidence type="ECO:0000259" key="1">
    <source>
        <dbReference type="Pfam" id="PF06983"/>
    </source>
</evidence>
<accession>A0ABU1ZYW5</accession>
<dbReference type="Gene3D" id="3.30.720.100">
    <property type="match status" value="1"/>
</dbReference>
<keyword evidence="3" id="KW-1185">Reference proteome</keyword>
<gene>
    <name evidence="2" type="ORF">J2S39_001254</name>
</gene>
<dbReference type="Gene3D" id="3.10.180.10">
    <property type="entry name" value="2,3-Dihydroxybiphenyl 1,2-Dioxygenase, domain 1"/>
    <property type="match status" value="1"/>
</dbReference>
<comment type="caution">
    <text evidence="2">The sequence shown here is derived from an EMBL/GenBank/DDBJ whole genome shotgun (WGS) entry which is preliminary data.</text>
</comment>
<dbReference type="InterPro" id="IPR028973">
    <property type="entry name" value="PhnB-like"/>
</dbReference>
<feature type="domain" description="PhnB-like" evidence="1">
    <location>
        <begin position="3"/>
        <end position="136"/>
    </location>
</feature>
<dbReference type="Pfam" id="PF06983">
    <property type="entry name" value="3-dmu-9_3-mt"/>
    <property type="match status" value="2"/>
</dbReference>
<reference evidence="2" key="1">
    <citation type="submission" date="2023-07" db="EMBL/GenBank/DDBJ databases">
        <title>Sequencing the genomes of 1000 actinobacteria strains.</title>
        <authorList>
            <person name="Klenk H.-P."/>
        </authorList>
    </citation>
    <scope>NUCLEOTIDE SEQUENCE</scope>
    <source>
        <strain evidence="2">DSM 107476</strain>
    </source>
</reference>
<feature type="domain" description="PhnB-like" evidence="1">
    <location>
        <begin position="149"/>
        <end position="266"/>
    </location>
</feature>
<dbReference type="Gene3D" id="3.30.720.110">
    <property type="match status" value="1"/>
</dbReference>
<evidence type="ECO:0000313" key="2">
    <source>
        <dbReference type="EMBL" id="MDR7329578.1"/>
    </source>
</evidence>
<sequence>MQTVTPCIWCNGTADEAAEFYAGVFPDSSIIQTDRYPTEGLLDFQQPLAGQTLTQLLDLNGYRMMLINAGDEFAPNPSISFFINVDPGVFDNPRRLIDELWAKLTDGGHVLMPLGDYPHSEYYGWVADRFGVSWQLMLTDPAGEPRPFIVPDLMFCGPNQNRATEAVDTYVGLFRDARLGTRVHYPAPQGPVTTESVIFSEFTVQGEWLAAMDSGVEQNFTFTEGVSLMVEVPGQEEIDRLWAVLAHEEQPCGWCRDEFGVSWQIVPDNLGELLRRPGAFETFMGMTRIVIGDFPPAA</sequence>
<dbReference type="SUPFAM" id="SSF54593">
    <property type="entry name" value="Glyoxalase/Bleomycin resistance protein/Dihydroxybiphenyl dioxygenase"/>
    <property type="match status" value="2"/>
</dbReference>
<dbReference type="Proteomes" id="UP001180840">
    <property type="component" value="Unassembled WGS sequence"/>
</dbReference>
<protein>
    <submittedName>
        <fullName evidence="2">3-demethylubiquinone-9 3-methyltransferase (Glyoxalase superfamily)</fullName>
    </submittedName>
</protein>